<evidence type="ECO:0000313" key="1">
    <source>
        <dbReference type="EMBL" id="MBZ0155059.1"/>
    </source>
</evidence>
<sequence>MGKTVVFYRTADGKCPVLEFLDSLPGKVAQKVTWVLNLLEELDVVPSTYFKKLVSTEEIWECRIQLGSNAYRIFCFFDGHSIVVLTHGLIKKTQKTPQREIERAEAYRKDYLQRGLKK</sequence>
<dbReference type="Gene3D" id="3.30.2310.20">
    <property type="entry name" value="RelE-like"/>
    <property type="match status" value="1"/>
</dbReference>
<reference evidence="1" key="2">
    <citation type="submission" date="2021-08" db="EMBL/GenBank/DDBJ databases">
        <authorList>
            <person name="Dalcin Martins P."/>
        </authorList>
    </citation>
    <scope>NUCLEOTIDE SEQUENCE</scope>
    <source>
        <strain evidence="1">MAG_39</strain>
    </source>
</reference>
<dbReference type="EMBL" id="JAIOIV010000018">
    <property type="protein sequence ID" value="MBZ0155059.1"/>
    <property type="molecule type" value="Genomic_DNA"/>
</dbReference>
<dbReference type="Pfam" id="PF05973">
    <property type="entry name" value="Gp49"/>
    <property type="match status" value="1"/>
</dbReference>
<name>A0A953LZ31_9BACT</name>
<dbReference type="AlphaFoldDB" id="A0A953LZ31"/>
<dbReference type="InterPro" id="IPR009241">
    <property type="entry name" value="HigB-like"/>
</dbReference>
<evidence type="ECO:0000313" key="2">
    <source>
        <dbReference type="Proteomes" id="UP000705867"/>
    </source>
</evidence>
<dbReference type="SUPFAM" id="SSF143011">
    <property type="entry name" value="RelE-like"/>
    <property type="match status" value="1"/>
</dbReference>
<organism evidence="1 2">
    <name type="scientific">Candidatus Nitrobium versatile</name>
    <dbReference type="NCBI Taxonomy" id="2884831"/>
    <lineage>
        <taxon>Bacteria</taxon>
        <taxon>Pseudomonadati</taxon>
        <taxon>Nitrospirota</taxon>
        <taxon>Nitrospiria</taxon>
        <taxon>Nitrospirales</taxon>
        <taxon>Nitrospiraceae</taxon>
        <taxon>Candidatus Nitrobium</taxon>
    </lineage>
</organism>
<proteinExistence type="predicted"/>
<accession>A0A953LZ31</accession>
<dbReference type="InterPro" id="IPR035093">
    <property type="entry name" value="RelE/ParE_toxin_dom_sf"/>
</dbReference>
<reference evidence="1" key="1">
    <citation type="journal article" date="2021" name="bioRxiv">
        <title>Unraveling nitrogen, sulfur and carbon metabolic pathways and microbial community transcriptional responses to substrate deprivation and toxicity stresses in a bioreactor mimicking anoxic brackish coastal sediment conditions.</title>
        <authorList>
            <person name="Martins P.D."/>
            <person name="Echeveste M.J."/>
            <person name="Arshad A."/>
            <person name="Kurth J."/>
            <person name="Ouboter H."/>
            <person name="Jetten M.S.M."/>
            <person name="Welte C.U."/>
        </authorList>
    </citation>
    <scope>NUCLEOTIDE SEQUENCE</scope>
    <source>
        <strain evidence="1">MAG_39</strain>
    </source>
</reference>
<dbReference type="Proteomes" id="UP000705867">
    <property type="component" value="Unassembled WGS sequence"/>
</dbReference>
<protein>
    <submittedName>
        <fullName evidence="1">Type II toxin-antitoxin system RelE/ParE family toxin</fullName>
    </submittedName>
</protein>
<comment type="caution">
    <text evidence="1">The sequence shown here is derived from an EMBL/GenBank/DDBJ whole genome shotgun (WGS) entry which is preliminary data.</text>
</comment>
<gene>
    <name evidence="1" type="ORF">K8I29_02455</name>
</gene>